<evidence type="ECO:0000256" key="2">
    <source>
        <dbReference type="ARBA" id="ARBA00022654"/>
    </source>
</evidence>
<dbReference type="Pfam" id="PF04647">
    <property type="entry name" value="AgrB"/>
    <property type="match status" value="1"/>
</dbReference>
<dbReference type="GO" id="GO:0008233">
    <property type="term" value="F:peptidase activity"/>
    <property type="evidence" value="ECO:0007669"/>
    <property type="project" value="UniProtKB-KW"/>
</dbReference>
<feature type="transmembrane region" description="Helical" evidence="8">
    <location>
        <begin position="105"/>
        <end position="127"/>
    </location>
</feature>
<dbReference type="SMART" id="SM00793">
    <property type="entry name" value="AgrB"/>
    <property type="match status" value="1"/>
</dbReference>
<feature type="transmembrane region" description="Helical" evidence="8">
    <location>
        <begin position="81"/>
        <end position="99"/>
    </location>
</feature>
<dbReference type="InterPro" id="IPR006741">
    <property type="entry name" value="AgrB"/>
</dbReference>
<dbReference type="GO" id="GO:0016020">
    <property type="term" value="C:membrane"/>
    <property type="evidence" value="ECO:0007669"/>
    <property type="project" value="InterPro"/>
</dbReference>
<dbReference type="GO" id="GO:0006508">
    <property type="term" value="P:proteolysis"/>
    <property type="evidence" value="ECO:0007669"/>
    <property type="project" value="UniProtKB-KW"/>
</dbReference>
<gene>
    <name evidence="9" type="ORF">B7C51_18305</name>
</gene>
<dbReference type="Proteomes" id="UP000192727">
    <property type="component" value="Chromosome"/>
</dbReference>
<feature type="transmembrane region" description="Helical" evidence="8">
    <location>
        <begin position="57"/>
        <end position="74"/>
    </location>
</feature>
<reference evidence="9 10" key="1">
    <citation type="submission" date="2017-03" db="EMBL/GenBank/DDBJ databases">
        <title>Paenibacillus larvae genome sequencing.</title>
        <authorList>
            <person name="Dingman D.W."/>
        </authorList>
    </citation>
    <scope>NUCLEOTIDE SEQUENCE [LARGE SCALE GENOMIC DNA]</scope>
    <source>
        <strain evidence="9 10">SAG 10367</strain>
    </source>
</reference>
<keyword evidence="1" id="KW-1003">Cell membrane</keyword>
<keyword evidence="4 8" id="KW-0812">Transmembrane</keyword>
<keyword evidence="7 8" id="KW-0472">Membrane</keyword>
<evidence type="ECO:0000256" key="6">
    <source>
        <dbReference type="ARBA" id="ARBA00022989"/>
    </source>
</evidence>
<evidence type="ECO:0008006" key="11">
    <source>
        <dbReference type="Google" id="ProtNLM"/>
    </source>
</evidence>
<dbReference type="GO" id="GO:0009372">
    <property type="term" value="P:quorum sensing"/>
    <property type="evidence" value="ECO:0007669"/>
    <property type="project" value="UniProtKB-KW"/>
</dbReference>
<name>A0A1V0UVW1_9BACL</name>
<sequence>MMANIVNKITLKIFQQGVVDEENLPIIRYGLQAIIEVSIIVATMLTISISFGRIIEAAAWMGTIILCRSFGGGYHAKTFKSCYFISVGAFILTLVVVDIMPCRLFMPVTIACFMISIILFIHSYITAKQIRGLGIIDHLFYKVSMSIYICYYFFIIFMISLEIINSVVVASLFGFIISQLSIESNS</sequence>
<evidence type="ECO:0000256" key="4">
    <source>
        <dbReference type="ARBA" id="ARBA00022692"/>
    </source>
</evidence>
<evidence type="ECO:0000256" key="1">
    <source>
        <dbReference type="ARBA" id="ARBA00022475"/>
    </source>
</evidence>
<evidence type="ECO:0000313" key="10">
    <source>
        <dbReference type="Proteomes" id="UP000192727"/>
    </source>
</evidence>
<evidence type="ECO:0000256" key="7">
    <source>
        <dbReference type="ARBA" id="ARBA00023136"/>
    </source>
</evidence>
<keyword evidence="3" id="KW-0645">Protease</keyword>
<evidence type="ECO:0000313" key="9">
    <source>
        <dbReference type="EMBL" id="ARF69345.1"/>
    </source>
</evidence>
<dbReference type="EMBL" id="CP020557">
    <property type="protein sequence ID" value="ARF69345.1"/>
    <property type="molecule type" value="Genomic_DNA"/>
</dbReference>
<feature type="transmembrane region" description="Helical" evidence="8">
    <location>
        <begin position="33"/>
        <end position="51"/>
    </location>
</feature>
<evidence type="ECO:0000256" key="5">
    <source>
        <dbReference type="ARBA" id="ARBA00022801"/>
    </source>
</evidence>
<keyword evidence="2" id="KW-0673">Quorum sensing</keyword>
<evidence type="ECO:0000256" key="3">
    <source>
        <dbReference type="ARBA" id="ARBA00022670"/>
    </source>
</evidence>
<evidence type="ECO:0000256" key="8">
    <source>
        <dbReference type="SAM" id="Phobius"/>
    </source>
</evidence>
<keyword evidence="6 8" id="KW-1133">Transmembrane helix</keyword>
<keyword evidence="5" id="KW-0378">Hydrolase</keyword>
<accession>A0A1V0UVW1</accession>
<dbReference type="RefSeq" id="WP_023485252.1">
    <property type="nucleotide sequence ID" value="NZ_CP020557.1"/>
</dbReference>
<proteinExistence type="predicted"/>
<protein>
    <recommendedName>
        <fullName evidence="11">Membrane protein putatively involved in post-translational modification of the autoinducing quorum-sensing peptide</fullName>
    </recommendedName>
</protein>
<dbReference type="AlphaFoldDB" id="A0A1V0UVW1"/>
<organism evidence="9 10">
    <name type="scientific">Paenibacillus larvae subsp. pulvifaciens</name>
    <dbReference type="NCBI Taxonomy" id="1477"/>
    <lineage>
        <taxon>Bacteria</taxon>
        <taxon>Bacillati</taxon>
        <taxon>Bacillota</taxon>
        <taxon>Bacilli</taxon>
        <taxon>Bacillales</taxon>
        <taxon>Paenibacillaceae</taxon>
        <taxon>Paenibacillus</taxon>
    </lineage>
</organism>